<dbReference type="SUPFAM" id="SSF48452">
    <property type="entry name" value="TPR-like"/>
    <property type="match status" value="1"/>
</dbReference>
<dbReference type="Proteomes" id="UP000028725">
    <property type="component" value="Unassembled WGS sequence"/>
</dbReference>
<dbReference type="RefSeq" id="WP_044198871.1">
    <property type="nucleotide sequence ID" value="NZ_JMCB01000028.1"/>
</dbReference>
<accession>A0A085VZM5</accession>
<feature type="transmembrane region" description="Helical" evidence="1">
    <location>
        <begin position="237"/>
        <end position="257"/>
    </location>
</feature>
<keyword evidence="3" id="KW-1185">Reference proteome</keyword>
<dbReference type="OrthoDB" id="5515674at2"/>
<organism evidence="2 3">
    <name type="scientific">Hyalangium minutum</name>
    <dbReference type="NCBI Taxonomy" id="394096"/>
    <lineage>
        <taxon>Bacteria</taxon>
        <taxon>Pseudomonadati</taxon>
        <taxon>Myxococcota</taxon>
        <taxon>Myxococcia</taxon>
        <taxon>Myxococcales</taxon>
        <taxon>Cystobacterineae</taxon>
        <taxon>Archangiaceae</taxon>
        <taxon>Hyalangium</taxon>
    </lineage>
</organism>
<dbReference type="InterPro" id="IPR011990">
    <property type="entry name" value="TPR-like_helical_dom_sf"/>
</dbReference>
<keyword evidence="1" id="KW-0812">Transmembrane</keyword>
<proteinExistence type="predicted"/>
<evidence type="ECO:0008006" key="4">
    <source>
        <dbReference type="Google" id="ProtNLM"/>
    </source>
</evidence>
<dbReference type="AlphaFoldDB" id="A0A085VZM5"/>
<evidence type="ECO:0000313" key="2">
    <source>
        <dbReference type="EMBL" id="KFE60888.1"/>
    </source>
</evidence>
<dbReference type="Gene3D" id="1.25.40.10">
    <property type="entry name" value="Tetratricopeptide repeat domain"/>
    <property type="match status" value="1"/>
</dbReference>
<comment type="caution">
    <text evidence="2">The sequence shown here is derived from an EMBL/GenBank/DDBJ whole genome shotgun (WGS) entry which is preliminary data.</text>
</comment>
<protein>
    <recommendedName>
        <fullName evidence="4">Tetratricopeptide repeat protein</fullName>
    </recommendedName>
</protein>
<keyword evidence="1" id="KW-1133">Transmembrane helix</keyword>
<dbReference type="EMBL" id="JMCB01000028">
    <property type="protein sequence ID" value="KFE60888.1"/>
    <property type="molecule type" value="Genomic_DNA"/>
</dbReference>
<reference evidence="2 3" key="1">
    <citation type="submission" date="2014-04" db="EMBL/GenBank/DDBJ databases">
        <title>Genome assembly of Hyalangium minutum DSM 14724.</title>
        <authorList>
            <person name="Sharma G."/>
            <person name="Subramanian S."/>
        </authorList>
    </citation>
    <scope>NUCLEOTIDE SEQUENCE [LARGE SCALE GENOMIC DNA]</scope>
    <source>
        <strain evidence="2 3">DSM 14724</strain>
    </source>
</reference>
<name>A0A085VZM5_9BACT</name>
<dbReference type="STRING" id="394096.DB31_4801"/>
<gene>
    <name evidence="2" type="ORF">DB31_4801</name>
</gene>
<evidence type="ECO:0000313" key="3">
    <source>
        <dbReference type="Proteomes" id="UP000028725"/>
    </source>
</evidence>
<evidence type="ECO:0000256" key="1">
    <source>
        <dbReference type="SAM" id="Phobius"/>
    </source>
</evidence>
<keyword evidence="1" id="KW-0472">Membrane</keyword>
<sequence>MFTLTLLLLTAAPDAPLRAAPAALLSQSSTEDAKSMRERARKLAEELRYEEAVVEYQRYLALPDRPATERAQALLELGYIHLQLEDATTAELRITEALEQDAWVRPPAGAPPKQVELLERVRAQLAARPKLEVLPREGSADPRLVRASLKDPQGKTSQVLLRHAPVPDGPYRAARMTCEGDTCAGELPTPGNSRNFTAWYFLEALDAQGNTLARAATPKAPLQLSVIEQRAWYESPWVYAGGAAVLIGAAAVFFVAADPG</sequence>